<dbReference type="Proteomes" id="UP000281553">
    <property type="component" value="Unassembled WGS sequence"/>
</dbReference>
<proteinExistence type="predicted"/>
<accession>A0A3P7P3X8</accession>
<evidence type="ECO:0000313" key="1">
    <source>
        <dbReference type="EMBL" id="VDN14952.1"/>
    </source>
</evidence>
<reference evidence="1 2" key="1">
    <citation type="submission" date="2018-11" db="EMBL/GenBank/DDBJ databases">
        <authorList>
            <consortium name="Pathogen Informatics"/>
        </authorList>
    </citation>
    <scope>NUCLEOTIDE SEQUENCE [LARGE SCALE GENOMIC DNA]</scope>
</reference>
<evidence type="ECO:0000313" key="2">
    <source>
        <dbReference type="Proteomes" id="UP000281553"/>
    </source>
</evidence>
<dbReference type="InterPro" id="IPR039102">
    <property type="entry name" value="FAM13"/>
</dbReference>
<protein>
    <submittedName>
        <fullName evidence="1">Uncharacterized protein</fullName>
    </submittedName>
</protein>
<dbReference type="OrthoDB" id="185175at2759"/>
<organism evidence="1 2">
    <name type="scientific">Dibothriocephalus latus</name>
    <name type="common">Fish tapeworm</name>
    <name type="synonym">Diphyllobothrium latum</name>
    <dbReference type="NCBI Taxonomy" id="60516"/>
    <lineage>
        <taxon>Eukaryota</taxon>
        <taxon>Metazoa</taxon>
        <taxon>Spiralia</taxon>
        <taxon>Lophotrochozoa</taxon>
        <taxon>Platyhelminthes</taxon>
        <taxon>Cestoda</taxon>
        <taxon>Eucestoda</taxon>
        <taxon>Diphyllobothriidea</taxon>
        <taxon>Diphyllobothriidae</taxon>
        <taxon>Dibothriocephalus</taxon>
    </lineage>
</organism>
<sequence>MFMDRPAADESIFLSEFQELNDHHFCLDLTLSYVSSSSSLKHSCRERNCRSVSIALFGTSEIVQPDRLRLSRSLPSCFSGLTLEGVDFGPGDHSDTTAAGDISAVEAESACRPPPGYVQQTKTLDQMAVEFQKPIDEIESATAGSSAPANLENFLTLLLAVLERQRLRRGRPENIDELTPKQLVQEKADLQKSLLYFEKVHGRPSDSNERRIMKPLYDRYRHVRRLVRCMQSSKRTKSLSLYRSEDHTIPTVLTTSAHSYTPDAGLPIKRASPPRPRAPEVIQPEVRVCDTIKVEVEAGESSTLDACASESTLRNLSKTDFPELPVGMILDDTSSSLLR</sequence>
<dbReference type="PANTHER" id="PTHR15904:SF17">
    <property type="entry name" value="RHO-GAP DOMAIN-CONTAINING PROTEIN"/>
    <property type="match status" value="1"/>
</dbReference>
<dbReference type="AlphaFoldDB" id="A0A3P7P3X8"/>
<dbReference type="PANTHER" id="PTHR15904">
    <property type="entry name" value="FAM13"/>
    <property type="match status" value="1"/>
</dbReference>
<name>A0A3P7P3X8_DIBLA</name>
<gene>
    <name evidence="1" type="ORF">DILT_LOCUS10783</name>
</gene>
<dbReference type="EMBL" id="UYRU01060914">
    <property type="protein sequence ID" value="VDN14952.1"/>
    <property type="molecule type" value="Genomic_DNA"/>
</dbReference>
<keyword evidence="2" id="KW-1185">Reference proteome</keyword>